<evidence type="ECO:0000256" key="9">
    <source>
        <dbReference type="SAM" id="SignalP"/>
    </source>
</evidence>
<evidence type="ECO:0000313" key="10">
    <source>
        <dbReference type="EMBL" id="KAB7742731.1"/>
    </source>
</evidence>
<dbReference type="Gene3D" id="2.130.10.10">
    <property type="entry name" value="YVTN repeat-like/Quinoprotein amine dehydrogenase"/>
    <property type="match status" value="1"/>
</dbReference>
<gene>
    <name evidence="10" type="ORF">F2P47_00940</name>
</gene>
<dbReference type="Pfam" id="PF06433">
    <property type="entry name" value="Me-amine-dh_H"/>
    <property type="match status" value="1"/>
</dbReference>
<keyword evidence="5" id="KW-0574">Periplasm</keyword>
<dbReference type="EMBL" id="WESC01000001">
    <property type="protein sequence ID" value="KAB7742731.1"/>
    <property type="molecule type" value="Genomic_DNA"/>
</dbReference>
<keyword evidence="3" id="KW-0813">Transport</keyword>
<dbReference type="InterPro" id="IPR009451">
    <property type="entry name" value="Metamine_DH_Hvc"/>
</dbReference>
<evidence type="ECO:0000256" key="5">
    <source>
        <dbReference type="ARBA" id="ARBA00022764"/>
    </source>
</evidence>
<dbReference type="Proteomes" id="UP000468901">
    <property type="component" value="Unassembled WGS sequence"/>
</dbReference>
<dbReference type="SUPFAM" id="SSF50969">
    <property type="entry name" value="YVTN repeat-like/Quinoprotein amine dehydrogenase"/>
    <property type="match status" value="1"/>
</dbReference>
<proteinExistence type="inferred from homology"/>
<evidence type="ECO:0000313" key="11">
    <source>
        <dbReference type="Proteomes" id="UP000468901"/>
    </source>
</evidence>
<feature type="chain" id="PRO_5026689773" evidence="9">
    <location>
        <begin position="22"/>
        <end position="404"/>
    </location>
</feature>
<accession>A0A6N6VMG0</accession>
<keyword evidence="8" id="KW-1015">Disulfide bond</keyword>
<dbReference type="InterPro" id="IPR015943">
    <property type="entry name" value="WD40/YVTN_repeat-like_dom_sf"/>
</dbReference>
<evidence type="ECO:0000256" key="8">
    <source>
        <dbReference type="PIRSR" id="PIRSR609451-50"/>
    </source>
</evidence>
<dbReference type="GO" id="GO:0042597">
    <property type="term" value="C:periplasmic space"/>
    <property type="evidence" value="ECO:0007669"/>
    <property type="project" value="UniProtKB-SubCell"/>
</dbReference>
<dbReference type="GO" id="GO:0030058">
    <property type="term" value="F:aliphatic amine dehydrogenase activity"/>
    <property type="evidence" value="ECO:0007669"/>
    <property type="project" value="InterPro"/>
</dbReference>
<evidence type="ECO:0000256" key="6">
    <source>
        <dbReference type="ARBA" id="ARBA00022982"/>
    </source>
</evidence>
<name>A0A6N6VMG0_9HYPH</name>
<reference evidence="10 11" key="1">
    <citation type="submission" date="2019-09" db="EMBL/GenBank/DDBJ databases">
        <title>Parvibaculum sedimenti sp. nov., isolated from sediment.</title>
        <authorList>
            <person name="Wang Y."/>
        </authorList>
    </citation>
    <scope>NUCLEOTIDE SEQUENCE [LARGE SCALE GENOMIC DNA]</scope>
    <source>
        <strain evidence="10 11">HXT-9</strain>
    </source>
</reference>
<dbReference type="RefSeq" id="WP_152214284.1">
    <property type="nucleotide sequence ID" value="NZ_WESC01000001.1"/>
</dbReference>
<sequence>MRVWSSIAIAALMLVMAPATADELQPETLHVEKVPDGPRDHWIWIGDLGAQHNVDTRAMLFDADKGKMLGMLSTGFWSAGVLLPKSTGNVVALETFFEKGTRGPRHDYVTVYDPRTLLPLHEIEVPPRRMTALVQTRMAGLTDDDRFVAITNFTPRQTMTIVDLQKNRFVAETDTPGCGQIYPAGPRRILLLCGDASLKSMVLDDNGKVVKQTDGKPFFDPFADPVIVHAVRAGDDWLFVSLAGYIYQVDASGDEVKLREKWSLLTDGERADGWRTGGYQPLAVQKKDGLLYALMRKGPESTYEEPGDAVWVFDIATHKRVAEFDLANATLAIEVSQDANPIVYGASMKTVVPYWSLVALTLLGQKFEQLDVVKPALDVYDAKSGKLLRTVDHVASFATSLKQP</sequence>
<protein>
    <submittedName>
        <fullName evidence="10">Amine dehydrogenase</fullName>
    </submittedName>
</protein>
<dbReference type="InterPro" id="IPR011044">
    <property type="entry name" value="Quino_amine_DH_bsu"/>
</dbReference>
<evidence type="ECO:0000256" key="3">
    <source>
        <dbReference type="ARBA" id="ARBA00022448"/>
    </source>
</evidence>
<comment type="subcellular location">
    <subcellularLocation>
        <location evidence="1">Periplasm</location>
    </subcellularLocation>
</comment>
<evidence type="ECO:0000256" key="4">
    <source>
        <dbReference type="ARBA" id="ARBA00022729"/>
    </source>
</evidence>
<evidence type="ECO:0000256" key="2">
    <source>
        <dbReference type="ARBA" id="ARBA00010548"/>
    </source>
</evidence>
<keyword evidence="7" id="KW-0560">Oxidoreductase</keyword>
<keyword evidence="6" id="KW-0249">Electron transport</keyword>
<comment type="caution">
    <text evidence="10">The sequence shown here is derived from an EMBL/GenBank/DDBJ whole genome shotgun (WGS) entry which is preliminary data.</text>
</comment>
<dbReference type="AlphaFoldDB" id="A0A6N6VMG0"/>
<evidence type="ECO:0000256" key="7">
    <source>
        <dbReference type="ARBA" id="ARBA00023002"/>
    </source>
</evidence>
<organism evidence="10 11">
    <name type="scientific">Parvibaculum sedimenti</name>
    <dbReference type="NCBI Taxonomy" id="2608632"/>
    <lineage>
        <taxon>Bacteria</taxon>
        <taxon>Pseudomonadati</taxon>
        <taxon>Pseudomonadota</taxon>
        <taxon>Alphaproteobacteria</taxon>
        <taxon>Hyphomicrobiales</taxon>
        <taxon>Parvibaculaceae</taxon>
        <taxon>Parvibaculum</taxon>
    </lineage>
</organism>
<keyword evidence="11" id="KW-1185">Reference proteome</keyword>
<feature type="signal peptide" evidence="9">
    <location>
        <begin position="1"/>
        <end position="21"/>
    </location>
</feature>
<comment type="similarity">
    <text evidence="2">Belongs to the aromatic amine dehydrogenase heavy chain family.</text>
</comment>
<feature type="disulfide bond" evidence="8">
    <location>
        <begin position="178"/>
        <end position="193"/>
    </location>
</feature>
<keyword evidence="4 9" id="KW-0732">Signal</keyword>
<evidence type="ECO:0000256" key="1">
    <source>
        <dbReference type="ARBA" id="ARBA00004418"/>
    </source>
</evidence>